<feature type="transmembrane region" description="Helical" evidence="6">
    <location>
        <begin position="49"/>
        <end position="70"/>
    </location>
</feature>
<evidence type="ECO:0000256" key="6">
    <source>
        <dbReference type="SAM" id="Phobius"/>
    </source>
</evidence>
<dbReference type="EMBL" id="QFYQ01000001">
    <property type="protein sequence ID" value="RAK54775.1"/>
    <property type="molecule type" value="Genomic_DNA"/>
</dbReference>
<dbReference type="RefSeq" id="WP_111528525.1">
    <property type="nucleotide sequence ID" value="NZ_JBHRSG010000004.1"/>
</dbReference>
<dbReference type="Gene3D" id="1.10.3730.20">
    <property type="match status" value="1"/>
</dbReference>
<dbReference type="InterPro" id="IPR037185">
    <property type="entry name" value="EmrE-like"/>
</dbReference>
<dbReference type="InterPro" id="IPR000390">
    <property type="entry name" value="Small_drug/metabolite_transptr"/>
</dbReference>
<reference evidence="8" key="1">
    <citation type="submission" date="2018-05" db="EMBL/GenBank/DDBJ databases">
        <authorList>
            <person name="Li X."/>
        </authorList>
    </citation>
    <scope>NUCLEOTIDE SEQUENCE [LARGE SCALE GENOMIC DNA]</scope>
    <source>
        <strain evidence="8">LX32</strain>
    </source>
</reference>
<dbReference type="AlphaFoldDB" id="A0A328AK57"/>
<comment type="caution">
    <text evidence="7">The sequence shown here is derived from an EMBL/GenBank/DDBJ whole genome shotgun (WGS) entry which is preliminary data.</text>
</comment>
<gene>
    <name evidence="7" type="ORF">DJ017_09680</name>
</gene>
<dbReference type="GO" id="GO:0005886">
    <property type="term" value="C:plasma membrane"/>
    <property type="evidence" value="ECO:0007669"/>
    <property type="project" value="UniProtKB-SubCell"/>
</dbReference>
<evidence type="ECO:0000256" key="1">
    <source>
        <dbReference type="ARBA" id="ARBA00004651"/>
    </source>
</evidence>
<accession>A0A328AK57</accession>
<dbReference type="GO" id="GO:0022857">
    <property type="term" value="F:transmembrane transporter activity"/>
    <property type="evidence" value="ECO:0007669"/>
    <property type="project" value="InterPro"/>
</dbReference>
<dbReference type="PANTHER" id="PTHR30561">
    <property type="entry name" value="SMR FAMILY PROTON-DEPENDENT DRUG EFFLUX TRANSPORTER SUGE"/>
    <property type="match status" value="1"/>
</dbReference>
<dbReference type="OrthoDB" id="8371552at2"/>
<comment type="subcellular location">
    <subcellularLocation>
        <location evidence="1">Cell membrane</location>
        <topology evidence="1">Multi-pass membrane protein</topology>
    </subcellularLocation>
</comment>
<keyword evidence="5 6" id="KW-0472">Membrane</keyword>
<evidence type="ECO:0000256" key="2">
    <source>
        <dbReference type="ARBA" id="ARBA00022475"/>
    </source>
</evidence>
<evidence type="ECO:0000313" key="8">
    <source>
        <dbReference type="Proteomes" id="UP000249254"/>
    </source>
</evidence>
<keyword evidence="3 6" id="KW-0812">Transmembrane</keyword>
<sequence>MTAEKLVPAALGLLGFCIAAETVQQLSFKVGNGRAESRPGFVRAILTQPLIWTGILLWIVESIAWVLVLQKSPLSMAYPVMTLTYATVPLAGLVLLRERMSRRQMAGAALIFAGVLLVGVSGA</sequence>
<organism evidence="7 8">
    <name type="scientific">Phenylobacterium soli</name>
    <dbReference type="NCBI Taxonomy" id="2170551"/>
    <lineage>
        <taxon>Bacteria</taxon>
        <taxon>Pseudomonadati</taxon>
        <taxon>Pseudomonadota</taxon>
        <taxon>Alphaproteobacteria</taxon>
        <taxon>Caulobacterales</taxon>
        <taxon>Caulobacteraceae</taxon>
        <taxon>Phenylobacterium</taxon>
    </lineage>
</organism>
<keyword evidence="2" id="KW-1003">Cell membrane</keyword>
<protein>
    <submittedName>
        <fullName evidence="7">Permease</fullName>
    </submittedName>
</protein>
<keyword evidence="8" id="KW-1185">Reference proteome</keyword>
<feature type="transmembrane region" description="Helical" evidence="6">
    <location>
        <begin position="105"/>
        <end position="122"/>
    </location>
</feature>
<evidence type="ECO:0000256" key="3">
    <source>
        <dbReference type="ARBA" id="ARBA00022692"/>
    </source>
</evidence>
<proteinExistence type="predicted"/>
<name>A0A328AK57_9CAUL</name>
<dbReference type="SUPFAM" id="SSF103481">
    <property type="entry name" value="Multidrug resistance efflux transporter EmrE"/>
    <property type="match status" value="1"/>
</dbReference>
<dbReference type="PANTHER" id="PTHR30561:SF9">
    <property type="entry name" value="4-AMINO-4-DEOXY-L-ARABINOSE-PHOSPHOUNDECAPRENOL FLIPPASE SUBUNIT ARNF-RELATED"/>
    <property type="match status" value="1"/>
</dbReference>
<dbReference type="Proteomes" id="UP000249254">
    <property type="component" value="Unassembled WGS sequence"/>
</dbReference>
<keyword evidence="4 6" id="KW-1133">Transmembrane helix</keyword>
<evidence type="ECO:0000313" key="7">
    <source>
        <dbReference type="EMBL" id="RAK54775.1"/>
    </source>
</evidence>
<feature type="transmembrane region" description="Helical" evidence="6">
    <location>
        <begin position="76"/>
        <end position="96"/>
    </location>
</feature>
<evidence type="ECO:0000256" key="4">
    <source>
        <dbReference type="ARBA" id="ARBA00022989"/>
    </source>
</evidence>
<evidence type="ECO:0000256" key="5">
    <source>
        <dbReference type="ARBA" id="ARBA00023136"/>
    </source>
</evidence>